<reference evidence="2 3" key="1">
    <citation type="submission" date="2019-01" db="EMBL/GenBank/DDBJ databases">
        <authorList>
            <person name="Chen W.-M."/>
        </authorList>
    </citation>
    <scope>NUCLEOTIDE SEQUENCE [LARGE SCALE GENOMIC DNA]</scope>
    <source>
        <strain evidence="2 3">YBJ-36</strain>
    </source>
</reference>
<organism evidence="2 3">
    <name type="scientific">Mucilaginibacter limnophilus</name>
    <dbReference type="NCBI Taxonomy" id="1932778"/>
    <lineage>
        <taxon>Bacteria</taxon>
        <taxon>Pseudomonadati</taxon>
        <taxon>Bacteroidota</taxon>
        <taxon>Sphingobacteriia</taxon>
        <taxon>Sphingobacteriales</taxon>
        <taxon>Sphingobacteriaceae</taxon>
        <taxon>Mucilaginibacter</taxon>
    </lineage>
</organism>
<comment type="caution">
    <text evidence="2">The sequence shown here is derived from an EMBL/GenBank/DDBJ whole genome shotgun (WGS) entry which is preliminary data.</text>
</comment>
<evidence type="ECO:0000259" key="1">
    <source>
        <dbReference type="Pfam" id="PF13460"/>
    </source>
</evidence>
<dbReference type="Pfam" id="PF13460">
    <property type="entry name" value="NAD_binding_10"/>
    <property type="match status" value="1"/>
</dbReference>
<dbReference type="RefSeq" id="WP_127707989.1">
    <property type="nucleotide sequence ID" value="NZ_SACK01000012.1"/>
</dbReference>
<protein>
    <submittedName>
        <fullName evidence="2">SDR family oxidoreductase</fullName>
    </submittedName>
</protein>
<sequence length="267" mass="29653">MDDIKTISILGCGWYGLPLAKLLVSSGYIVKGSVTSTEKLEVLTQYGIQPYLVNFTQEEESYNAVFFDCDVLWIAIPPKTRSGEGDSYVNKIDRIADAAGKFGIKKVIYISSTGVYGDHNREVDENTSPEPISQSGKILWQAEEVLRKATAFKSTIIRFGGLIGPGRDPGRFFAGKKNLPNGKAPVNLIHLDDCLGISNAILRKNFFGYTLNACSPQHPEKALFYIRAAESSKLEKPEFIDQLSEWKIVNSIYIENALGYRFTVPLI</sequence>
<dbReference type="CDD" id="cd05266">
    <property type="entry name" value="SDR_a4"/>
    <property type="match status" value="1"/>
</dbReference>
<dbReference type="Gene3D" id="3.40.50.720">
    <property type="entry name" value="NAD(P)-binding Rossmann-like Domain"/>
    <property type="match status" value="1"/>
</dbReference>
<dbReference type="InterPro" id="IPR016040">
    <property type="entry name" value="NAD(P)-bd_dom"/>
</dbReference>
<dbReference type="SUPFAM" id="SSF51735">
    <property type="entry name" value="NAD(P)-binding Rossmann-fold domains"/>
    <property type="match status" value="1"/>
</dbReference>
<dbReference type="InterPro" id="IPR051783">
    <property type="entry name" value="NAD(P)-dependent_oxidoreduct"/>
</dbReference>
<dbReference type="OrthoDB" id="751203at2"/>
<accession>A0A3S2UJH8</accession>
<dbReference type="Proteomes" id="UP000282759">
    <property type="component" value="Unassembled WGS sequence"/>
</dbReference>
<dbReference type="AlphaFoldDB" id="A0A3S2UJH8"/>
<name>A0A3S2UJH8_9SPHI</name>
<gene>
    <name evidence="2" type="ORF">EOD41_19140</name>
</gene>
<dbReference type="EMBL" id="SACK01000012">
    <property type="protein sequence ID" value="RVT97281.1"/>
    <property type="molecule type" value="Genomic_DNA"/>
</dbReference>
<proteinExistence type="predicted"/>
<evidence type="ECO:0000313" key="3">
    <source>
        <dbReference type="Proteomes" id="UP000282759"/>
    </source>
</evidence>
<feature type="domain" description="NAD(P)-binding" evidence="1">
    <location>
        <begin position="13"/>
        <end position="166"/>
    </location>
</feature>
<evidence type="ECO:0000313" key="2">
    <source>
        <dbReference type="EMBL" id="RVT97281.1"/>
    </source>
</evidence>
<dbReference type="GO" id="GO:0004029">
    <property type="term" value="F:aldehyde dehydrogenase (NAD+) activity"/>
    <property type="evidence" value="ECO:0007669"/>
    <property type="project" value="TreeGrafter"/>
</dbReference>
<dbReference type="InterPro" id="IPR036291">
    <property type="entry name" value="NAD(P)-bd_dom_sf"/>
</dbReference>
<dbReference type="GO" id="GO:0005737">
    <property type="term" value="C:cytoplasm"/>
    <property type="evidence" value="ECO:0007669"/>
    <property type="project" value="TreeGrafter"/>
</dbReference>
<dbReference type="PANTHER" id="PTHR48079">
    <property type="entry name" value="PROTEIN YEEZ"/>
    <property type="match status" value="1"/>
</dbReference>
<dbReference type="PANTHER" id="PTHR48079:SF6">
    <property type="entry name" value="NAD(P)-BINDING DOMAIN-CONTAINING PROTEIN-RELATED"/>
    <property type="match status" value="1"/>
</dbReference>
<keyword evidence="3" id="KW-1185">Reference proteome</keyword>